<proteinExistence type="predicted"/>
<keyword evidence="1 5" id="KW-0489">Methyltransferase</keyword>
<dbReference type="PANTHER" id="PTHR43464">
    <property type="entry name" value="METHYLTRANSFERASE"/>
    <property type="match status" value="1"/>
</dbReference>
<evidence type="ECO:0000256" key="1">
    <source>
        <dbReference type="ARBA" id="ARBA00022603"/>
    </source>
</evidence>
<dbReference type="Gene3D" id="3.40.50.150">
    <property type="entry name" value="Vaccinia Virus protein VP39"/>
    <property type="match status" value="1"/>
</dbReference>
<keyword evidence="2 5" id="KW-0808">Transferase</keyword>
<keyword evidence="6" id="KW-1185">Reference proteome</keyword>
<feature type="domain" description="Methyltransferase type 11" evidence="4">
    <location>
        <begin position="40"/>
        <end position="134"/>
    </location>
</feature>
<gene>
    <name evidence="5" type="ORF">SAMN04488503_3047</name>
</gene>
<evidence type="ECO:0000313" key="6">
    <source>
        <dbReference type="Proteomes" id="UP000198324"/>
    </source>
</evidence>
<evidence type="ECO:0000256" key="3">
    <source>
        <dbReference type="ARBA" id="ARBA00022691"/>
    </source>
</evidence>
<dbReference type="GO" id="GO:0032259">
    <property type="term" value="P:methylation"/>
    <property type="evidence" value="ECO:0007669"/>
    <property type="project" value="UniProtKB-KW"/>
</dbReference>
<dbReference type="Pfam" id="PF08241">
    <property type="entry name" value="Methyltransf_11"/>
    <property type="match status" value="1"/>
</dbReference>
<dbReference type="AlphaFoldDB" id="A0A239CAN3"/>
<dbReference type="InterPro" id="IPR013216">
    <property type="entry name" value="Methyltransf_11"/>
</dbReference>
<evidence type="ECO:0000313" key="5">
    <source>
        <dbReference type="EMBL" id="SNS17285.1"/>
    </source>
</evidence>
<name>A0A239CAN3_9BACT</name>
<evidence type="ECO:0000259" key="4">
    <source>
        <dbReference type="Pfam" id="PF08241"/>
    </source>
</evidence>
<sequence>MADLDLQRDYWNGEGAGKTFSHPLPLDELCARLAPQADILDYGCGYGRAAAQLVQAGFSRVVGVDISEALLARGRREHPDLDLRLAQGIPLPFADASFDACLLVAVLTCVPTEAGAEAVLAEVRRLLRPGGLLLLSDYPFQPDARNIARYRQHEAEFGIYGVFRTGGAVCRHFAPQRLDALLSGFTPAWRRDVDVPTMNGNPARITQAIALASGR</sequence>
<dbReference type="CDD" id="cd02440">
    <property type="entry name" value="AdoMet_MTases"/>
    <property type="match status" value="1"/>
</dbReference>
<protein>
    <submittedName>
        <fullName evidence="5">Methyltransferase domain-containing protein</fullName>
    </submittedName>
</protein>
<organism evidence="5 6">
    <name type="scientific">Humidesulfovibrio mexicanus</name>
    <dbReference type="NCBI Taxonomy" id="147047"/>
    <lineage>
        <taxon>Bacteria</taxon>
        <taxon>Pseudomonadati</taxon>
        <taxon>Thermodesulfobacteriota</taxon>
        <taxon>Desulfovibrionia</taxon>
        <taxon>Desulfovibrionales</taxon>
        <taxon>Desulfovibrionaceae</taxon>
        <taxon>Humidesulfovibrio</taxon>
    </lineage>
</organism>
<dbReference type="PANTHER" id="PTHR43464:SF19">
    <property type="entry name" value="UBIQUINONE BIOSYNTHESIS O-METHYLTRANSFERASE, MITOCHONDRIAL"/>
    <property type="match status" value="1"/>
</dbReference>
<dbReference type="InterPro" id="IPR029063">
    <property type="entry name" value="SAM-dependent_MTases_sf"/>
</dbReference>
<dbReference type="EMBL" id="FZOC01000007">
    <property type="protein sequence ID" value="SNS17285.1"/>
    <property type="molecule type" value="Genomic_DNA"/>
</dbReference>
<dbReference type="SUPFAM" id="SSF53335">
    <property type="entry name" value="S-adenosyl-L-methionine-dependent methyltransferases"/>
    <property type="match status" value="1"/>
</dbReference>
<dbReference type="OrthoDB" id="5363250at2"/>
<accession>A0A239CAN3</accession>
<dbReference type="GO" id="GO:0008757">
    <property type="term" value="F:S-adenosylmethionine-dependent methyltransferase activity"/>
    <property type="evidence" value="ECO:0007669"/>
    <property type="project" value="InterPro"/>
</dbReference>
<reference evidence="5 6" key="1">
    <citation type="submission" date="2017-06" db="EMBL/GenBank/DDBJ databases">
        <authorList>
            <person name="Kim H.J."/>
            <person name="Triplett B.A."/>
        </authorList>
    </citation>
    <scope>NUCLEOTIDE SEQUENCE [LARGE SCALE GENOMIC DNA]</scope>
    <source>
        <strain evidence="5 6">DSM 13116</strain>
    </source>
</reference>
<keyword evidence="3" id="KW-0949">S-adenosyl-L-methionine</keyword>
<dbReference type="RefSeq" id="WP_089275235.1">
    <property type="nucleotide sequence ID" value="NZ_FZOC01000007.1"/>
</dbReference>
<evidence type="ECO:0000256" key="2">
    <source>
        <dbReference type="ARBA" id="ARBA00022679"/>
    </source>
</evidence>
<dbReference type="Proteomes" id="UP000198324">
    <property type="component" value="Unassembled WGS sequence"/>
</dbReference>